<name>A0A974XE31_9PROT</name>
<feature type="domain" description="Shikimate dehydrogenase substrate binding N-terminal" evidence="4">
    <location>
        <begin position="5"/>
        <end position="76"/>
    </location>
</feature>
<evidence type="ECO:0000313" key="6">
    <source>
        <dbReference type="Proteomes" id="UP000663347"/>
    </source>
</evidence>
<organism evidence="5 6">
    <name type="scientific">Candidatus Vidania fulgoroideorum</name>
    <dbReference type="NCBI Taxonomy" id="881286"/>
    <lineage>
        <taxon>Bacteria</taxon>
        <taxon>Pseudomonadati</taxon>
        <taxon>Pseudomonadota</taxon>
        <taxon>Betaproteobacteria</taxon>
        <taxon>Candidatus Vidania</taxon>
    </lineage>
</organism>
<accession>A0A974XE31</accession>
<keyword evidence="3" id="KW-0057">Aromatic amino acid biosynthesis</keyword>
<sequence>MNHSLIGFDVRKSLTPKLYYYIYRKQKNKVRYRGFNIKYFDFFTYLILILRLEFSIVNITMPYKENMFTLCNYCTYSSYRSLSTNLAIRYRNVVVCFNTDRVGFRKLMSKIKISKRIEVLIVGLGGAFKNIFEVIKNYKNISNIYLLNRTKSKYLNLIKENIREFRNIKMIKLIINTIPTYIFEDIVATMDFNSLRKRYTIDINYQKENKLQGEFKGYLYGETMLYGQAIENLKVKKKI</sequence>
<evidence type="ECO:0000256" key="1">
    <source>
        <dbReference type="ARBA" id="ARBA00004871"/>
    </source>
</evidence>
<dbReference type="SUPFAM" id="SSF53223">
    <property type="entry name" value="Aminoacid dehydrogenase-like, N-terminal domain"/>
    <property type="match status" value="1"/>
</dbReference>
<dbReference type="PANTHER" id="PTHR21089:SF1">
    <property type="entry name" value="BIFUNCTIONAL 3-DEHYDROQUINATE DEHYDRATASE_SHIKIMATE DEHYDROGENASE, CHLOROPLASTIC"/>
    <property type="match status" value="1"/>
</dbReference>
<reference evidence="5" key="2">
    <citation type="submission" date="2021-03" db="EMBL/GenBank/DDBJ databases">
        <title>Alternative transmission patterns in independently acquired nutritional co-symbionts of Dictyopharidae planthoppers.</title>
        <authorList>
            <person name="Michalik A."/>
            <person name="Lukasik P."/>
        </authorList>
    </citation>
    <scope>NUCLEOTIDE SEQUENCE</scope>
    <source>
        <strain evidence="5">RANSCY</strain>
    </source>
</reference>
<evidence type="ECO:0000259" key="4">
    <source>
        <dbReference type="Pfam" id="PF08501"/>
    </source>
</evidence>
<evidence type="ECO:0000313" key="5">
    <source>
        <dbReference type="EMBL" id="QSW37949.1"/>
    </source>
</evidence>
<dbReference type="InterPro" id="IPR022893">
    <property type="entry name" value="Shikimate_DH_fam"/>
</dbReference>
<dbReference type="GO" id="GO:0009073">
    <property type="term" value="P:aromatic amino acid family biosynthetic process"/>
    <property type="evidence" value="ECO:0007669"/>
    <property type="project" value="UniProtKB-KW"/>
</dbReference>
<dbReference type="InterPro" id="IPR046346">
    <property type="entry name" value="Aminoacid_DH-like_N_sf"/>
</dbReference>
<dbReference type="InterPro" id="IPR036291">
    <property type="entry name" value="NAD(P)-bd_dom_sf"/>
</dbReference>
<dbReference type="GO" id="GO:0004764">
    <property type="term" value="F:shikimate 3-dehydrogenase (NADP+) activity"/>
    <property type="evidence" value="ECO:0007669"/>
    <property type="project" value="InterPro"/>
</dbReference>
<keyword evidence="3" id="KW-0028">Amino-acid biosynthesis</keyword>
<dbReference type="PANTHER" id="PTHR21089">
    <property type="entry name" value="SHIKIMATE DEHYDROGENASE"/>
    <property type="match status" value="1"/>
</dbReference>
<dbReference type="GO" id="GO:0009423">
    <property type="term" value="P:chorismate biosynthetic process"/>
    <property type="evidence" value="ECO:0007669"/>
    <property type="project" value="TreeGrafter"/>
</dbReference>
<evidence type="ECO:0000256" key="3">
    <source>
        <dbReference type="ARBA" id="ARBA00023141"/>
    </source>
</evidence>
<protein>
    <recommendedName>
        <fullName evidence="4">Shikimate dehydrogenase substrate binding N-terminal domain-containing protein</fullName>
    </recommendedName>
</protein>
<proteinExistence type="predicted"/>
<dbReference type="GO" id="GO:0019632">
    <property type="term" value="P:shikimate metabolic process"/>
    <property type="evidence" value="ECO:0007669"/>
    <property type="project" value="TreeGrafter"/>
</dbReference>
<dbReference type="Proteomes" id="UP000663347">
    <property type="component" value="Chromosome"/>
</dbReference>
<comment type="pathway">
    <text evidence="1">Metabolic intermediate biosynthesis; chorismate biosynthesis; chorismate from D-erythrose 4-phosphate and phosphoenolpyruvate: step 4/7.</text>
</comment>
<dbReference type="SUPFAM" id="SSF51735">
    <property type="entry name" value="NAD(P)-binding Rossmann-fold domains"/>
    <property type="match status" value="1"/>
</dbReference>
<gene>
    <name evidence="5" type="ORF">JSR06_00615</name>
</gene>
<reference evidence="5" key="1">
    <citation type="submission" date="2021-02" db="EMBL/GenBank/DDBJ databases">
        <authorList>
            <person name="Franco D."/>
        </authorList>
    </citation>
    <scope>NUCLEOTIDE SEQUENCE</scope>
    <source>
        <strain evidence="5">RANSCY</strain>
    </source>
</reference>
<dbReference type="EMBL" id="CP071412">
    <property type="protein sequence ID" value="QSW37949.1"/>
    <property type="molecule type" value="Genomic_DNA"/>
</dbReference>
<dbReference type="Gene3D" id="3.40.50.720">
    <property type="entry name" value="NAD(P)-binding Rossmann-like Domain"/>
    <property type="match status" value="1"/>
</dbReference>
<dbReference type="InterPro" id="IPR013708">
    <property type="entry name" value="Shikimate_DH-bd_N"/>
</dbReference>
<dbReference type="AlphaFoldDB" id="A0A974XE31"/>
<keyword evidence="2" id="KW-0560">Oxidoreductase</keyword>
<dbReference type="Gene3D" id="3.40.50.10860">
    <property type="entry name" value="Leucine Dehydrogenase, chain A, domain 1"/>
    <property type="match status" value="1"/>
</dbReference>
<evidence type="ECO:0000256" key="2">
    <source>
        <dbReference type="ARBA" id="ARBA00023002"/>
    </source>
</evidence>
<dbReference type="Pfam" id="PF08501">
    <property type="entry name" value="Shikimate_dh_N"/>
    <property type="match status" value="1"/>
</dbReference>